<proteinExistence type="predicted"/>
<dbReference type="PANTHER" id="PTHR42685:SF22">
    <property type="entry name" value="CONDITIONED MEDIUM FACTOR RECEPTOR 1"/>
    <property type="match status" value="1"/>
</dbReference>
<dbReference type="SUPFAM" id="SSF51905">
    <property type="entry name" value="FAD/NAD(P)-binding domain"/>
    <property type="match status" value="1"/>
</dbReference>
<reference evidence="1" key="1">
    <citation type="journal article" date="2014" name="Genome Announc.">
        <title>Draft Genome Sequence of Clostridium straminisolvens Strain JCM 21531T, Isolated from a Cellulose-Degrading Bacterial Community.</title>
        <authorList>
            <person name="Yuki M."/>
            <person name="Oshima K."/>
            <person name="Suda W."/>
            <person name="Sakamoto M."/>
            <person name="Kitamura K."/>
            <person name="Iida T."/>
            <person name="Hattori M."/>
            <person name="Ohkuma M."/>
        </authorList>
    </citation>
    <scope>NUCLEOTIDE SEQUENCE [LARGE SCALE GENOMIC DNA]</scope>
    <source>
        <strain evidence="1">JCM 21531</strain>
    </source>
</reference>
<dbReference type="EMBL" id="BAVR01000003">
    <property type="protein sequence ID" value="GAE87062.1"/>
    <property type="molecule type" value="Genomic_DNA"/>
</dbReference>
<sequence>MKVAIIGAGLAGLSCAFELERNGILPVIFEKRDYIGENYMISSTTMRLFDRSYRDPIKYFKKTYNLNLMPFSPLKEIEMNGPTKKGVINGRLGYVFMRGDEKNSLENQIAMHIKAPIHFDTYINVDDIKKDFDYIVAATGDETIANQLEVWHTTTSVYTRVALIVGNFKVGSAKMWVNREYSKACYGFLAPHNKKDGRLLLAVNDIAEYEFDHYWNNFTRVEEVKYKITETRDIITKLGYVSSAKVDNIYLTGSAAGLIDDFLGFGAINAIESGILAARAIAKGKDYNELIKPIKKHVSKIHELRKMVSEFDNEDYDRMIKILTMPIIKRIIYNNPLAKVEKITPTARKYNNMRHRKQRRIIKR</sequence>
<protein>
    <submittedName>
        <fullName evidence="1">Dehydrogenase</fullName>
    </submittedName>
</protein>
<gene>
    <name evidence="1" type="ORF">JCM21531_404</name>
</gene>
<dbReference type="Pfam" id="PF13450">
    <property type="entry name" value="NAD_binding_8"/>
    <property type="match status" value="1"/>
</dbReference>
<organism evidence="1 2">
    <name type="scientific">Acetivibrio straminisolvens JCM 21531</name>
    <dbReference type="NCBI Taxonomy" id="1294263"/>
    <lineage>
        <taxon>Bacteria</taxon>
        <taxon>Bacillati</taxon>
        <taxon>Bacillota</taxon>
        <taxon>Clostridia</taxon>
        <taxon>Eubacteriales</taxon>
        <taxon>Oscillospiraceae</taxon>
        <taxon>Acetivibrio</taxon>
    </lineage>
</organism>
<dbReference type="InterPro" id="IPR036188">
    <property type="entry name" value="FAD/NAD-bd_sf"/>
</dbReference>
<evidence type="ECO:0000313" key="2">
    <source>
        <dbReference type="Proteomes" id="UP000019109"/>
    </source>
</evidence>
<accession>W4V1S8</accession>
<dbReference type="Gene3D" id="3.50.50.60">
    <property type="entry name" value="FAD/NAD(P)-binding domain"/>
    <property type="match status" value="1"/>
</dbReference>
<keyword evidence="2" id="KW-1185">Reference proteome</keyword>
<dbReference type="AlphaFoldDB" id="W4V1S8"/>
<dbReference type="PRINTS" id="PR00420">
    <property type="entry name" value="RNGMNOXGNASE"/>
</dbReference>
<evidence type="ECO:0000313" key="1">
    <source>
        <dbReference type="EMBL" id="GAE87062.1"/>
    </source>
</evidence>
<dbReference type="OrthoDB" id="25353at2"/>
<dbReference type="Proteomes" id="UP000019109">
    <property type="component" value="Unassembled WGS sequence"/>
</dbReference>
<comment type="caution">
    <text evidence="1">The sequence shown here is derived from an EMBL/GenBank/DDBJ whole genome shotgun (WGS) entry which is preliminary data.</text>
</comment>
<dbReference type="PANTHER" id="PTHR42685">
    <property type="entry name" value="GERANYLGERANYL DIPHOSPHATE REDUCTASE"/>
    <property type="match status" value="1"/>
</dbReference>
<dbReference type="STRING" id="1294263.JCM21531_404"/>
<dbReference type="InterPro" id="IPR050407">
    <property type="entry name" value="Geranylgeranyl_reductase"/>
</dbReference>
<name>W4V1S8_9FIRM</name>
<dbReference type="PROSITE" id="PS51257">
    <property type="entry name" value="PROKAR_LIPOPROTEIN"/>
    <property type="match status" value="1"/>
</dbReference>
<dbReference type="RefSeq" id="WP_038286852.1">
    <property type="nucleotide sequence ID" value="NZ_BAVR01000003.1"/>
</dbReference>